<name>A0A5P6VQW8_PSEXY</name>
<dbReference type="EMBL" id="CP043028">
    <property type="protein sequence ID" value="QFJ54880.1"/>
    <property type="molecule type" value="Genomic_DNA"/>
</dbReference>
<organism evidence="2 3">
    <name type="scientific">Pseudobutyrivibrio xylanivorans</name>
    <dbReference type="NCBI Taxonomy" id="185007"/>
    <lineage>
        <taxon>Bacteria</taxon>
        <taxon>Bacillati</taxon>
        <taxon>Bacillota</taxon>
        <taxon>Clostridia</taxon>
        <taxon>Lachnospirales</taxon>
        <taxon>Lachnospiraceae</taxon>
        <taxon>Pseudobutyrivibrio</taxon>
    </lineage>
</organism>
<evidence type="ECO:0000256" key="1">
    <source>
        <dbReference type="SAM" id="Phobius"/>
    </source>
</evidence>
<feature type="transmembrane region" description="Helical" evidence="1">
    <location>
        <begin position="20"/>
        <end position="39"/>
    </location>
</feature>
<dbReference type="AlphaFoldDB" id="A0A5P6VQW8"/>
<keyword evidence="1" id="KW-0472">Membrane</keyword>
<accession>A0A5P6VQW8</accession>
<gene>
    <name evidence="2" type="ORF">FXF36_08430</name>
</gene>
<keyword evidence="1" id="KW-0812">Transmembrane</keyword>
<dbReference type="KEGG" id="pxv:FXF36_08430"/>
<evidence type="ECO:0000313" key="2">
    <source>
        <dbReference type="EMBL" id="QFJ54880.1"/>
    </source>
</evidence>
<reference evidence="3" key="1">
    <citation type="submission" date="2019-08" db="EMBL/GenBank/DDBJ databases">
        <title>Complete Genome Sequence of the Polysaccharide-Degrading Rumen Bacterium Pseudobutyrivibrio xylanivorans MA3014.</title>
        <authorList>
            <person name="Palevich N."/>
            <person name="Maclean P.H."/>
            <person name="Kelly W.J."/>
            <person name="Leahy S.C."/>
            <person name="Rakonjac J."/>
            <person name="Attwood G.T."/>
        </authorList>
    </citation>
    <scope>NUCLEOTIDE SEQUENCE [LARGE SCALE GENOMIC DNA]</scope>
    <source>
        <strain evidence="3">MA3014</strain>
    </source>
</reference>
<dbReference type="OrthoDB" id="2005155at2"/>
<dbReference type="RefSeq" id="WP_151623339.1">
    <property type="nucleotide sequence ID" value="NZ_CP043028.1"/>
</dbReference>
<evidence type="ECO:0000313" key="3">
    <source>
        <dbReference type="Proteomes" id="UP000327030"/>
    </source>
</evidence>
<feature type="transmembrane region" description="Helical" evidence="1">
    <location>
        <begin position="197"/>
        <end position="217"/>
    </location>
</feature>
<keyword evidence="1" id="KW-1133">Transmembrane helix</keyword>
<dbReference type="Proteomes" id="UP000327030">
    <property type="component" value="Chromosome 1"/>
</dbReference>
<feature type="transmembrane region" description="Helical" evidence="1">
    <location>
        <begin position="153"/>
        <end position="177"/>
    </location>
</feature>
<sequence>MSRNIKAMAQLKKNTELYNLFIIIGILVLDVILYGIFRVTGVSDGESASEYISMMYGMTVGIFCSVVVFIKLFMMVDEVTRGLCFGMTRRTLFTYSRIVDLLEILIVAVVSILVLRSMSAALILKIAFAFYGLLMLIEGLAGNNILRYGKAAYWVFYIAFMCLFLGAPRLIGVIPGAVDFVATVVEMFINPFYNQGIVWASILGFIAIGVIINWYTFRKLAVNTNL</sequence>
<feature type="transmembrane region" description="Helical" evidence="1">
    <location>
        <begin position="121"/>
        <end position="141"/>
    </location>
</feature>
<feature type="transmembrane region" description="Helical" evidence="1">
    <location>
        <begin position="51"/>
        <end position="74"/>
    </location>
</feature>
<proteinExistence type="predicted"/>
<feature type="transmembrane region" description="Helical" evidence="1">
    <location>
        <begin position="95"/>
        <end position="115"/>
    </location>
</feature>
<protein>
    <submittedName>
        <fullName evidence="2">Uncharacterized protein</fullName>
    </submittedName>
</protein>